<evidence type="ECO:0000313" key="3">
    <source>
        <dbReference type="Proteomes" id="UP000094444"/>
    </source>
</evidence>
<dbReference type="EMBL" id="MAVT02001600">
    <property type="protein sequence ID" value="POS70515.1"/>
    <property type="molecule type" value="Genomic_DNA"/>
</dbReference>
<organism evidence="2 3">
    <name type="scientific">Diaporthe helianthi</name>
    <dbReference type="NCBI Taxonomy" id="158607"/>
    <lineage>
        <taxon>Eukaryota</taxon>
        <taxon>Fungi</taxon>
        <taxon>Dikarya</taxon>
        <taxon>Ascomycota</taxon>
        <taxon>Pezizomycotina</taxon>
        <taxon>Sordariomycetes</taxon>
        <taxon>Sordariomycetidae</taxon>
        <taxon>Diaporthales</taxon>
        <taxon>Diaporthaceae</taxon>
        <taxon>Diaporthe</taxon>
    </lineage>
</organism>
<dbReference type="STRING" id="158607.A0A2P5HJS5"/>
<comment type="caution">
    <text evidence="2">The sequence shown here is derived from an EMBL/GenBank/DDBJ whole genome shotgun (WGS) entry which is preliminary data.</text>
</comment>
<evidence type="ECO:0000313" key="2">
    <source>
        <dbReference type="EMBL" id="POS70515.1"/>
    </source>
</evidence>
<evidence type="ECO:0000256" key="1">
    <source>
        <dbReference type="SAM" id="MobiDB-lite"/>
    </source>
</evidence>
<dbReference type="AlphaFoldDB" id="A0A2P5HJS5"/>
<proteinExistence type="predicted"/>
<name>A0A2P5HJS5_DIAHE</name>
<gene>
    <name evidence="2" type="ORF">DHEL01_v211089</name>
</gene>
<accession>A0A2P5HJS5</accession>
<keyword evidence="3" id="KW-1185">Reference proteome</keyword>
<feature type="region of interest" description="Disordered" evidence="1">
    <location>
        <begin position="1"/>
        <end position="25"/>
    </location>
</feature>
<sequence>MTQGNSGADLRTATNGGHVPIKKRPQDIGLGWGGYDDFHQWQANGRKINPDDVKDDQWQFDVRKMGVVEKGSGKETKFAVPKGSPLDLFIGVAQTGEGVSTKDLKSLHRVLNPEKKVLKRRRSGGE</sequence>
<dbReference type="OrthoDB" id="4743586at2759"/>
<dbReference type="InParanoid" id="A0A2P5HJS5"/>
<reference evidence="2" key="1">
    <citation type="submission" date="2017-09" db="EMBL/GenBank/DDBJ databases">
        <title>Polyketide synthases of a Diaporthe helianthi virulent isolate.</title>
        <authorList>
            <person name="Baroncelli R."/>
        </authorList>
    </citation>
    <scope>NUCLEOTIDE SEQUENCE [LARGE SCALE GENOMIC DNA]</scope>
    <source>
        <strain evidence="2">7/96</strain>
    </source>
</reference>
<protein>
    <submittedName>
        <fullName evidence="2">Uncharacterized protein</fullName>
    </submittedName>
</protein>
<dbReference type="Proteomes" id="UP000094444">
    <property type="component" value="Unassembled WGS sequence"/>
</dbReference>